<keyword evidence="6" id="KW-0031">Aminopeptidase</keyword>
<dbReference type="GO" id="GO:0006508">
    <property type="term" value="P:proteolysis"/>
    <property type="evidence" value="ECO:0007669"/>
    <property type="project" value="UniProtKB-KW"/>
</dbReference>
<evidence type="ECO:0000256" key="10">
    <source>
        <dbReference type="ARBA" id="ARBA00022833"/>
    </source>
</evidence>
<dbReference type="Gene3D" id="1.10.390.10">
    <property type="entry name" value="Neutral Protease Domain 2"/>
    <property type="match status" value="1"/>
</dbReference>
<dbReference type="PANTHER" id="PTHR11533">
    <property type="entry name" value="PROTEASE M1 ZINC METALLOPROTEASE"/>
    <property type="match status" value="1"/>
</dbReference>
<dbReference type="Gene3D" id="2.60.40.1730">
    <property type="entry name" value="tricorn interacting facor f3 domain"/>
    <property type="match status" value="1"/>
</dbReference>
<dbReference type="GO" id="GO:0005737">
    <property type="term" value="C:cytoplasm"/>
    <property type="evidence" value="ECO:0007669"/>
    <property type="project" value="TreeGrafter"/>
</dbReference>
<dbReference type="InterPro" id="IPR050344">
    <property type="entry name" value="Peptidase_M1_aminopeptidases"/>
</dbReference>
<feature type="domain" description="Aminopeptidase N-like N-terminal" evidence="13">
    <location>
        <begin position="33"/>
        <end position="200"/>
    </location>
</feature>
<dbReference type="InterPro" id="IPR027268">
    <property type="entry name" value="Peptidase_M4/M1_CTD_sf"/>
</dbReference>
<evidence type="ECO:0000256" key="3">
    <source>
        <dbReference type="ARBA" id="ARBA00010136"/>
    </source>
</evidence>
<evidence type="ECO:0000256" key="9">
    <source>
        <dbReference type="ARBA" id="ARBA00022801"/>
    </source>
</evidence>
<keyword evidence="10" id="KW-0862">Zinc</keyword>
<dbReference type="InterPro" id="IPR001930">
    <property type="entry name" value="Peptidase_M1"/>
</dbReference>
<dbReference type="EC" id="3.4.11.2" evidence="4"/>
<dbReference type="InterPro" id="IPR042097">
    <property type="entry name" value="Aminopeptidase_N-like_N_sf"/>
</dbReference>
<evidence type="ECO:0000313" key="14">
    <source>
        <dbReference type="EMBL" id="HFI92155.1"/>
    </source>
</evidence>
<evidence type="ECO:0000256" key="7">
    <source>
        <dbReference type="ARBA" id="ARBA00022670"/>
    </source>
</evidence>
<feature type="domain" description="Peptidase M1 membrane alanine aminopeptidase" evidence="12">
    <location>
        <begin position="245"/>
        <end position="445"/>
    </location>
</feature>
<dbReference type="GO" id="GO:0016020">
    <property type="term" value="C:membrane"/>
    <property type="evidence" value="ECO:0007669"/>
    <property type="project" value="TreeGrafter"/>
</dbReference>
<accession>A0A7V2ZLN5</accession>
<dbReference type="GO" id="GO:0042277">
    <property type="term" value="F:peptide binding"/>
    <property type="evidence" value="ECO:0007669"/>
    <property type="project" value="TreeGrafter"/>
</dbReference>
<evidence type="ECO:0000256" key="8">
    <source>
        <dbReference type="ARBA" id="ARBA00022723"/>
    </source>
</evidence>
<dbReference type="GO" id="GO:0043171">
    <property type="term" value="P:peptide catabolic process"/>
    <property type="evidence" value="ECO:0007669"/>
    <property type="project" value="TreeGrafter"/>
</dbReference>
<evidence type="ECO:0000259" key="12">
    <source>
        <dbReference type="Pfam" id="PF01433"/>
    </source>
</evidence>
<dbReference type="GO" id="GO:0008270">
    <property type="term" value="F:zinc ion binding"/>
    <property type="evidence" value="ECO:0007669"/>
    <property type="project" value="InterPro"/>
</dbReference>
<dbReference type="GO" id="GO:0070006">
    <property type="term" value="F:metalloaminopeptidase activity"/>
    <property type="evidence" value="ECO:0007669"/>
    <property type="project" value="TreeGrafter"/>
</dbReference>
<evidence type="ECO:0000259" key="13">
    <source>
        <dbReference type="Pfam" id="PF17900"/>
    </source>
</evidence>
<dbReference type="EMBL" id="DSUJ01000010">
    <property type="protein sequence ID" value="HFI92155.1"/>
    <property type="molecule type" value="Genomic_DNA"/>
</dbReference>
<dbReference type="SUPFAM" id="SSF55486">
    <property type="entry name" value="Metalloproteases ('zincins'), catalytic domain"/>
    <property type="match status" value="1"/>
</dbReference>
<dbReference type="CDD" id="cd09603">
    <property type="entry name" value="M1_APN_like"/>
    <property type="match status" value="1"/>
</dbReference>
<sequence>MKNFSKIFFVFLIIASLTYSQSESEKDFDILKYTLELDLYNNYLPPYPHSFNGLLDIEFKALGDIKQIKLNASSFSIMIKSVTGNNLSFEHKSDTLFINFNEPIKRNSVKKLTIKYFHNNIVDGAFFVKDGRVFTNNAPQGARKWFPCFDHPSDKALFELKARTPTDVLLGSNGLLIDSVKIADTIFYNWKTEYPLSTYLITISSKRNYQLSEIFWTNLNRKSVPVRFYWNEGENQSALTHIISITPEMMKFFSELLCDYPFEKNGYATLNELFIFGGMENQTLISLCANCWDEELIAHEFSHQWFGNLITLKTWADVWLNEGFATFAEGLWIEHRFGKEAYKEYMRIQAERFFQSENKFPIFNRDWRNRIPDIGTLYNGEIIYAKAASVLHMLRYTLGDSIFFAALKSYTNDKSLQYGNISTEEFIPKIISYTGKDVGWFFNQWLAGTYYPVYKNYYSITEESSEYLVDLIFTQENKENIYYKMPFEVKILFEDGSSITENVFNEMNNQNYQFIYSKKPIKIYFDPDEKISLKEMYIEELENVIIDD</sequence>
<keyword evidence="7" id="KW-0645">Protease</keyword>
<evidence type="ECO:0000256" key="11">
    <source>
        <dbReference type="ARBA" id="ARBA00023049"/>
    </source>
</evidence>
<dbReference type="Pfam" id="PF01433">
    <property type="entry name" value="Peptidase_M1"/>
    <property type="match status" value="1"/>
</dbReference>
<keyword evidence="8" id="KW-0479">Metal-binding</keyword>
<dbReference type="PRINTS" id="PR00756">
    <property type="entry name" value="ALADIPTASE"/>
</dbReference>
<name>A0A7V2ZLN5_9BACT</name>
<evidence type="ECO:0000256" key="1">
    <source>
        <dbReference type="ARBA" id="ARBA00000098"/>
    </source>
</evidence>
<comment type="caution">
    <text evidence="14">The sequence shown here is derived from an EMBL/GenBank/DDBJ whole genome shotgun (WGS) entry which is preliminary data.</text>
</comment>
<protein>
    <recommendedName>
        <fullName evidence="5">Aminopeptidase N</fullName>
        <ecNumber evidence="4">3.4.11.2</ecNumber>
    </recommendedName>
</protein>
<organism evidence="14">
    <name type="scientific">Ignavibacterium album</name>
    <dbReference type="NCBI Taxonomy" id="591197"/>
    <lineage>
        <taxon>Bacteria</taxon>
        <taxon>Pseudomonadati</taxon>
        <taxon>Ignavibacteriota</taxon>
        <taxon>Ignavibacteria</taxon>
        <taxon>Ignavibacteriales</taxon>
        <taxon>Ignavibacteriaceae</taxon>
        <taxon>Ignavibacterium</taxon>
    </lineage>
</organism>
<dbReference type="GO" id="GO:0016285">
    <property type="term" value="F:alanyl aminopeptidase activity"/>
    <property type="evidence" value="ECO:0007669"/>
    <property type="project" value="UniProtKB-EC"/>
</dbReference>
<comment type="similarity">
    <text evidence="3">Belongs to the peptidase M1 family.</text>
</comment>
<dbReference type="InterPro" id="IPR045357">
    <property type="entry name" value="Aminopeptidase_N-like_N"/>
</dbReference>
<evidence type="ECO:0000256" key="2">
    <source>
        <dbReference type="ARBA" id="ARBA00001947"/>
    </source>
</evidence>
<evidence type="ECO:0000256" key="5">
    <source>
        <dbReference type="ARBA" id="ARBA00015611"/>
    </source>
</evidence>
<dbReference type="PANTHER" id="PTHR11533:SF174">
    <property type="entry name" value="PUROMYCIN-SENSITIVE AMINOPEPTIDASE-RELATED"/>
    <property type="match status" value="1"/>
</dbReference>
<evidence type="ECO:0000256" key="6">
    <source>
        <dbReference type="ARBA" id="ARBA00022438"/>
    </source>
</evidence>
<keyword evidence="11" id="KW-0482">Metalloprotease</keyword>
<comment type="cofactor">
    <cofactor evidence="2">
        <name>Zn(2+)</name>
        <dbReference type="ChEBI" id="CHEBI:29105"/>
    </cofactor>
</comment>
<gene>
    <name evidence="14" type="ORF">ENS31_11620</name>
</gene>
<dbReference type="GO" id="GO:0005615">
    <property type="term" value="C:extracellular space"/>
    <property type="evidence" value="ECO:0007669"/>
    <property type="project" value="TreeGrafter"/>
</dbReference>
<evidence type="ECO:0000256" key="4">
    <source>
        <dbReference type="ARBA" id="ARBA00012564"/>
    </source>
</evidence>
<proteinExistence type="inferred from homology"/>
<comment type="catalytic activity">
    <reaction evidence="1">
        <text>Release of an N-terminal amino acid, Xaa-|-Yaa- from a peptide, amide or arylamide. Xaa is preferably Ala, but may be most amino acids including Pro (slow action). When a terminal hydrophobic residue is followed by a prolyl residue, the two may be released as an intact Xaa-Pro dipeptide.</text>
        <dbReference type="EC" id="3.4.11.2"/>
    </reaction>
</comment>
<reference evidence="14" key="1">
    <citation type="journal article" date="2020" name="mSystems">
        <title>Genome- and Community-Level Interaction Insights into Carbon Utilization and Element Cycling Functions of Hydrothermarchaeota in Hydrothermal Sediment.</title>
        <authorList>
            <person name="Zhou Z."/>
            <person name="Liu Y."/>
            <person name="Xu W."/>
            <person name="Pan J."/>
            <person name="Luo Z.H."/>
            <person name="Li M."/>
        </authorList>
    </citation>
    <scope>NUCLEOTIDE SEQUENCE [LARGE SCALE GENOMIC DNA]</scope>
    <source>
        <strain evidence="14">SpSt-479</strain>
    </source>
</reference>
<dbReference type="AlphaFoldDB" id="A0A7V2ZLN5"/>
<dbReference type="InterPro" id="IPR014782">
    <property type="entry name" value="Peptidase_M1_dom"/>
</dbReference>
<keyword evidence="9" id="KW-0378">Hydrolase</keyword>
<dbReference type="SUPFAM" id="SSF63737">
    <property type="entry name" value="Leukotriene A4 hydrolase N-terminal domain"/>
    <property type="match status" value="1"/>
</dbReference>
<dbReference type="Pfam" id="PF17900">
    <property type="entry name" value="Peptidase_M1_N"/>
    <property type="match status" value="1"/>
</dbReference>